<dbReference type="Pfam" id="PF02579">
    <property type="entry name" value="Nitro_FeMo-Co"/>
    <property type="match status" value="1"/>
</dbReference>
<dbReference type="PANTHER" id="PTHR42983">
    <property type="entry name" value="DINITROGENASE IRON-MOLYBDENUM COFACTOR PROTEIN-RELATED"/>
    <property type="match status" value="1"/>
</dbReference>
<evidence type="ECO:0000313" key="3">
    <source>
        <dbReference type="Proteomes" id="UP000243205"/>
    </source>
</evidence>
<dbReference type="Gene3D" id="3.30.420.130">
    <property type="entry name" value="Dinitrogenase iron-molybdenum cofactor biosynthesis domain"/>
    <property type="match status" value="1"/>
</dbReference>
<dbReference type="STRING" id="57664.SAMN05661003_101361"/>
<dbReference type="PANTHER" id="PTHR42983:SF1">
    <property type="entry name" value="IRON-MOLYBDENUM PROTEIN"/>
    <property type="match status" value="1"/>
</dbReference>
<dbReference type="AlphaFoldDB" id="A0A1G6XR02"/>
<dbReference type="Proteomes" id="UP000243205">
    <property type="component" value="Unassembled WGS sequence"/>
</dbReference>
<proteinExistence type="predicted"/>
<name>A0A1G6XR02_9BACT</name>
<protein>
    <submittedName>
        <fullName evidence="2">Predicted Fe-Mo cluster-binding protein, NifX family</fullName>
    </submittedName>
</protein>
<dbReference type="InterPro" id="IPR003731">
    <property type="entry name" value="Di-Nase_FeMo-co_biosynth"/>
</dbReference>
<dbReference type="SUPFAM" id="SSF53146">
    <property type="entry name" value="Nitrogenase accessory factor-like"/>
    <property type="match status" value="1"/>
</dbReference>
<dbReference type="CDD" id="cd00851">
    <property type="entry name" value="MTH1175"/>
    <property type="match status" value="1"/>
</dbReference>
<reference evidence="3" key="1">
    <citation type="submission" date="2016-10" db="EMBL/GenBank/DDBJ databases">
        <authorList>
            <person name="Varghese N."/>
            <person name="Submissions S."/>
        </authorList>
    </citation>
    <scope>NUCLEOTIDE SEQUENCE [LARGE SCALE GENOMIC DNA]</scope>
    <source>
        <strain evidence="3">DSM 8987</strain>
    </source>
</reference>
<organism evidence="2 3">
    <name type="scientific">Desulfuromonas thiophila</name>
    <dbReference type="NCBI Taxonomy" id="57664"/>
    <lineage>
        <taxon>Bacteria</taxon>
        <taxon>Pseudomonadati</taxon>
        <taxon>Thermodesulfobacteriota</taxon>
        <taxon>Desulfuromonadia</taxon>
        <taxon>Desulfuromonadales</taxon>
        <taxon>Desulfuromonadaceae</taxon>
        <taxon>Desulfuromonas</taxon>
    </lineage>
</organism>
<dbReference type="InterPro" id="IPR033913">
    <property type="entry name" value="MTH1175_dom"/>
</dbReference>
<keyword evidence="3" id="KW-1185">Reference proteome</keyword>
<dbReference type="EMBL" id="FNAQ01000001">
    <property type="protein sequence ID" value="SDD80649.1"/>
    <property type="molecule type" value="Genomic_DNA"/>
</dbReference>
<gene>
    <name evidence="2" type="ORF">SAMN05661003_101361</name>
</gene>
<dbReference type="OrthoDB" id="9807451at2"/>
<dbReference type="InterPro" id="IPR036105">
    <property type="entry name" value="DiNase_FeMo-co_biosyn_sf"/>
</dbReference>
<evidence type="ECO:0000259" key="1">
    <source>
        <dbReference type="Pfam" id="PF02579"/>
    </source>
</evidence>
<evidence type="ECO:0000313" key="2">
    <source>
        <dbReference type="EMBL" id="SDD80649.1"/>
    </source>
</evidence>
<accession>A0A1G6XR02</accession>
<dbReference type="RefSeq" id="WP_092075633.1">
    <property type="nucleotide sequence ID" value="NZ_CALFZY010000006.1"/>
</dbReference>
<feature type="domain" description="Dinitrogenase iron-molybdenum cofactor biosynthesis" evidence="1">
    <location>
        <begin position="15"/>
        <end position="104"/>
    </location>
</feature>
<sequence>MKIALSSTGQDLAAPVDSRFGRAARFLLVDDNSGKMQIVENQQNLNAAQGAGVQAAQLLLRAGVNALITGNCGPKAFRVLTSAGVSVYHCDASLSGAEALQALREGRLQPAAQASVEGHWS</sequence>